<proteinExistence type="predicted"/>
<evidence type="ECO:0000256" key="1">
    <source>
        <dbReference type="SAM" id="MobiDB-lite"/>
    </source>
</evidence>
<organism evidence="2 3">
    <name type="scientific">Roseinatronobacter thiooxidans</name>
    <dbReference type="NCBI Taxonomy" id="121821"/>
    <lineage>
        <taxon>Bacteria</taxon>
        <taxon>Pseudomonadati</taxon>
        <taxon>Pseudomonadota</taxon>
        <taxon>Alphaproteobacteria</taxon>
        <taxon>Rhodobacterales</taxon>
        <taxon>Paracoccaceae</taxon>
        <taxon>Roseinatronobacter</taxon>
    </lineage>
</organism>
<dbReference type="AlphaFoldDB" id="A0A2W7PTT8"/>
<sequence>MSGRRGQGGLSAPLLGYAQFTPRGYLTKDESAGSGNEPVNRSPDVVGLVACGKGGAVDHQDRQAKGARGNQFGLCTAATGILGDHEFDAVLSDQCCVRGRVKRASVKDDVVVGQRWPCLWRIDKAQQVMVLGLLGKSGQMHAAKRQKDALWRPCQSGNRARNVGDIVPSVAPLCRPWGACEGHQGRARRLCCMQGIAADLGGKRVGRIDEMRDRMGAQIAGKPCRTAKTAHAHGHGLGFGALYPPGIAERGGKARSGERCDKARGLDRAAKDKDVMHG</sequence>
<dbReference type="EMBL" id="QKZQ01000013">
    <property type="protein sequence ID" value="PZX39561.1"/>
    <property type="molecule type" value="Genomic_DNA"/>
</dbReference>
<gene>
    <name evidence="2" type="ORF">LY56_02731</name>
</gene>
<dbReference type="Proteomes" id="UP000249364">
    <property type="component" value="Unassembled WGS sequence"/>
</dbReference>
<keyword evidence="3" id="KW-1185">Reference proteome</keyword>
<reference evidence="2 3" key="1">
    <citation type="submission" date="2018-06" db="EMBL/GenBank/DDBJ databases">
        <title>Genomic Encyclopedia of Archaeal and Bacterial Type Strains, Phase II (KMG-II): from individual species to whole genera.</title>
        <authorList>
            <person name="Goeker M."/>
        </authorList>
    </citation>
    <scope>NUCLEOTIDE SEQUENCE [LARGE SCALE GENOMIC DNA]</scope>
    <source>
        <strain evidence="2 3">DSM 13087</strain>
    </source>
</reference>
<accession>A0A2W7PTT8</accession>
<name>A0A2W7PTT8_9RHOB</name>
<evidence type="ECO:0000313" key="3">
    <source>
        <dbReference type="Proteomes" id="UP000249364"/>
    </source>
</evidence>
<comment type="caution">
    <text evidence="2">The sequence shown here is derived from an EMBL/GenBank/DDBJ whole genome shotgun (WGS) entry which is preliminary data.</text>
</comment>
<feature type="region of interest" description="Disordered" evidence="1">
    <location>
        <begin position="250"/>
        <end position="278"/>
    </location>
</feature>
<dbReference type="STRING" id="121821.GCA_001870675_00642"/>
<protein>
    <submittedName>
        <fullName evidence="2">Uncharacterized protein</fullName>
    </submittedName>
</protein>
<dbReference type="AntiFam" id="ANF00116">
    <property type="entry name" value="Shadow ORF (opposite cobK)"/>
</dbReference>
<evidence type="ECO:0000313" key="2">
    <source>
        <dbReference type="EMBL" id="PZX39561.1"/>
    </source>
</evidence>